<dbReference type="Proteomes" id="UP000435138">
    <property type="component" value="Unassembled WGS sequence"/>
</dbReference>
<gene>
    <name evidence="1" type="ORF">GAO09_16535</name>
</gene>
<organism evidence="1 2">
    <name type="scientific">Endobacterium cereale</name>
    <dbReference type="NCBI Taxonomy" id="2663029"/>
    <lineage>
        <taxon>Bacteria</taxon>
        <taxon>Pseudomonadati</taxon>
        <taxon>Pseudomonadota</taxon>
        <taxon>Alphaproteobacteria</taxon>
        <taxon>Hyphomicrobiales</taxon>
        <taxon>Rhizobiaceae</taxon>
        <taxon>Endobacterium</taxon>
    </lineage>
</organism>
<dbReference type="RefSeq" id="WP_153355110.1">
    <property type="nucleotide sequence ID" value="NZ_JAYKOO010000007.1"/>
</dbReference>
<evidence type="ECO:0000313" key="2">
    <source>
        <dbReference type="Proteomes" id="UP000435138"/>
    </source>
</evidence>
<keyword evidence="2" id="KW-1185">Reference proteome</keyword>
<proteinExistence type="predicted"/>
<comment type="caution">
    <text evidence="1">The sequence shown here is derived from an EMBL/GenBank/DDBJ whole genome shotgun (WGS) entry which is preliminary data.</text>
</comment>
<reference evidence="1 2" key="1">
    <citation type="submission" date="2019-11" db="EMBL/GenBank/DDBJ databases">
        <title>Genome analysis of Rhizobacterium cereale a novel genus and species isolated from maize roots in North Spain.</title>
        <authorList>
            <person name="Menendez E."/>
            <person name="Flores-Felix J.D."/>
            <person name="Ramirez-Bahena M.-H."/>
            <person name="Igual J.M."/>
            <person name="Garcia-Fraile P."/>
            <person name="Peix A."/>
            <person name="Velazquez E."/>
        </authorList>
    </citation>
    <scope>NUCLEOTIDE SEQUENCE [LARGE SCALE GENOMIC DNA]</scope>
    <source>
        <strain evidence="1 2">RZME27</strain>
    </source>
</reference>
<sequence>MPKKVARILAADDAVGTEELEAVIHYLNNKLYLAKINGEPVPFLTYRNRRIFEATLRIRTDPFAP</sequence>
<accession>A0A6A8AAA5</accession>
<dbReference type="EMBL" id="WIXI01000045">
    <property type="protein sequence ID" value="MQY47644.1"/>
    <property type="molecule type" value="Genomic_DNA"/>
</dbReference>
<name>A0A6A8AAA5_9HYPH</name>
<protein>
    <submittedName>
        <fullName evidence="1">Uncharacterized protein</fullName>
    </submittedName>
</protein>
<dbReference type="AlphaFoldDB" id="A0A6A8AAA5"/>
<evidence type="ECO:0000313" key="1">
    <source>
        <dbReference type="EMBL" id="MQY47644.1"/>
    </source>
</evidence>